<organism evidence="2 3">
    <name type="scientific">Geoanaerobacter pelophilus</name>
    <dbReference type="NCBI Taxonomy" id="60036"/>
    <lineage>
        <taxon>Bacteria</taxon>
        <taxon>Pseudomonadati</taxon>
        <taxon>Thermodesulfobacteriota</taxon>
        <taxon>Desulfuromonadia</taxon>
        <taxon>Geobacterales</taxon>
        <taxon>Geobacteraceae</taxon>
        <taxon>Geoanaerobacter</taxon>
    </lineage>
</organism>
<protein>
    <submittedName>
        <fullName evidence="2">Uncharacterized protein</fullName>
    </submittedName>
</protein>
<gene>
    <name evidence="2" type="ORF">GPEL0_01r4464</name>
</gene>
<dbReference type="Proteomes" id="UP000194153">
    <property type="component" value="Unassembled WGS sequence"/>
</dbReference>
<reference evidence="3" key="2">
    <citation type="submission" date="2017-05" db="EMBL/GenBank/DDBJ databases">
        <title>Draft genome sequence of Geobacter pelophilus, a iron(III)-reducing bacteria.</title>
        <authorList>
            <person name="Aoyagi T."/>
            <person name="Koike H."/>
            <person name="Morita T."/>
            <person name="Sato Y."/>
            <person name="Habe H."/>
            <person name="Hori T."/>
        </authorList>
    </citation>
    <scope>NUCLEOTIDE SEQUENCE [LARGE SCALE GENOMIC DNA]</scope>
    <source>
        <strain evidence="3">Drf2</strain>
    </source>
</reference>
<reference evidence="2 3" key="1">
    <citation type="submission" date="2017-04" db="EMBL/GenBank/DDBJ databases">
        <authorList>
            <consortium name="Geobacter pelophilus Genome Sequencing"/>
            <person name="Aoyagi T."/>
            <person name="Koike H."/>
            <person name="Hori T."/>
        </authorList>
    </citation>
    <scope>NUCLEOTIDE SEQUENCE [LARGE SCALE GENOMIC DNA]</scope>
    <source>
        <strain evidence="2 3">Drf2</strain>
    </source>
</reference>
<evidence type="ECO:0000256" key="1">
    <source>
        <dbReference type="SAM" id="MobiDB-lite"/>
    </source>
</evidence>
<keyword evidence="3" id="KW-1185">Reference proteome</keyword>
<dbReference type="EMBL" id="BDQG01000001">
    <property type="protein sequence ID" value="GAW68224.1"/>
    <property type="molecule type" value="Genomic_DNA"/>
</dbReference>
<evidence type="ECO:0000313" key="2">
    <source>
        <dbReference type="EMBL" id="GAW68224.1"/>
    </source>
</evidence>
<sequence>MYGRGNLSEKGGRAMEEKHEKKRKVTVEEWTSRFRSIGLDDEQMGHWHTLFERENPTGHQSFLEWLGLPEERIAQVRRKSAESKK</sequence>
<comment type="caution">
    <text evidence="2">The sequence shown here is derived from an EMBL/GenBank/DDBJ whole genome shotgun (WGS) entry which is preliminary data.</text>
</comment>
<feature type="compositionally biased region" description="Basic and acidic residues" evidence="1">
    <location>
        <begin position="10"/>
        <end position="22"/>
    </location>
</feature>
<name>A0ABQ0MMB3_9BACT</name>
<feature type="region of interest" description="Disordered" evidence="1">
    <location>
        <begin position="1"/>
        <end position="22"/>
    </location>
</feature>
<proteinExistence type="predicted"/>
<accession>A0ABQ0MMB3</accession>
<evidence type="ECO:0000313" key="3">
    <source>
        <dbReference type="Proteomes" id="UP000194153"/>
    </source>
</evidence>